<evidence type="ECO:0000313" key="2">
    <source>
        <dbReference type="WBParaSite" id="MBELARI_LOCUS4303"/>
    </source>
</evidence>
<name>A0AAF3J958_9BILA</name>
<organism evidence="1 2">
    <name type="scientific">Mesorhabditis belari</name>
    <dbReference type="NCBI Taxonomy" id="2138241"/>
    <lineage>
        <taxon>Eukaryota</taxon>
        <taxon>Metazoa</taxon>
        <taxon>Ecdysozoa</taxon>
        <taxon>Nematoda</taxon>
        <taxon>Chromadorea</taxon>
        <taxon>Rhabditida</taxon>
        <taxon>Rhabditina</taxon>
        <taxon>Rhabditomorpha</taxon>
        <taxon>Rhabditoidea</taxon>
        <taxon>Rhabditidae</taxon>
        <taxon>Mesorhabditinae</taxon>
        <taxon>Mesorhabditis</taxon>
    </lineage>
</organism>
<sequence length="185" mass="21759">MVHSRKFPGYQNAFYQISKPSTSKFESSATRKNQLIRWTSVELNELNESQREVPRVNVMLKTTTFPNDSQPSTKRISVDEMNLWMDSLPDPPTFPIDRLKMFKEGLISDFNQRKMNVQKRVLRIPQIPNDQRQEIEFSSKVTRILPQTFHPVRSETIAKRFTELNRINTTKRIPVQFGNDRCTDL</sequence>
<keyword evidence="1" id="KW-1185">Reference proteome</keyword>
<dbReference type="Proteomes" id="UP000887575">
    <property type="component" value="Unassembled WGS sequence"/>
</dbReference>
<accession>A0AAF3J958</accession>
<dbReference type="AlphaFoldDB" id="A0AAF3J958"/>
<proteinExistence type="predicted"/>
<evidence type="ECO:0000313" key="1">
    <source>
        <dbReference type="Proteomes" id="UP000887575"/>
    </source>
</evidence>
<dbReference type="WBParaSite" id="MBELARI_LOCUS4303">
    <property type="protein sequence ID" value="MBELARI_LOCUS4303"/>
    <property type="gene ID" value="MBELARI_LOCUS4303"/>
</dbReference>
<protein>
    <submittedName>
        <fullName evidence="2">Uncharacterized protein</fullName>
    </submittedName>
</protein>
<reference evidence="2" key="1">
    <citation type="submission" date="2024-02" db="UniProtKB">
        <authorList>
            <consortium name="WormBaseParasite"/>
        </authorList>
    </citation>
    <scope>IDENTIFICATION</scope>
</reference>